<evidence type="ECO:0000256" key="1">
    <source>
        <dbReference type="SAM" id="MobiDB-lite"/>
    </source>
</evidence>
<comment type="caution">
    <text evidence="4">The sequence shown here is derived from an EMBL/GenBank/DDBJ whole genome shotgun (WGS) entry which is preliminary data.</text>
</comment>
<organism evidence="4 5">
    <name type="scientific">Calidifontibacillus erzurumensis</name>
    <dbReference type="NCBI Taxonomy" id="2741433"/>
    <lineage>
        <taxon>Bacteria</taxon>
        <taxon>Bacillati</taxon>
        <taxon>Bacillota</taxon>
        <taxon>Bacilli</taxon>
        <taxon>Bacillales</taxon>
        <taxon>Bacillaceae</taxon>
        <taxon>Calidifontibacillus/Schinkia group</taxon>
        <taxon>Calidifontibacillus</taxon>
    </lineage>
</organism>
<proteinExistence type="predicted"/>
<evidence type="ECO:0000256" key="2">
    <source>
        <dbReference type="SAM" id="Phobius"/>
    </source>
</evidence>
<accession>A0A8J8GAX4</accession>
<name>A0A8J8GAX4_9BACI</name>
<dbReference type="InterPro" id="IPR009988">
    <property type="entry name" value="DUF1510"/>
</dbReference>
<dbReference type="Pfam" id="PF07423">
    <property type="entry name" value="DUF1510"/>
    <property type="match status" value="1"/>
</dbReference>
<dbReference type="RefSeq" id="WP_173729409.1">
    <property type="nucleotide sequence ID" value="NZ_JABTTE010000001.1"/>
</dbReference>
<feature type="region of interest" description="Disordered" evidence="1">
    <location>
        <begin position="49"/>
        <end position="88"/>
    </location>
</feature>
<evidence type="ECO:0000259" key="3">
    <source>
        <dbReference type="Pfam" id="PF07423"/>
    </source>
</evidence>
<dbReference type="AlphaFoldDB" id="A0A8J8GAX4"/>
<protein>
    <submittedName>
        <fullName evidence="4">YrrS family protein</fullName>
    </submittedName>
</protein>
<dbReference type="Proteomes" id="UP000625804">
    <property type="component" value="Unassembled WGS sequence"/>
</dbReference>
<gene>
    <name evidence="4" type="ORF">HR057_00320</name>
</gene>
<keyword evidence="2" id="KW-0812">Transmembrane</keyword>
<feature type="transmembrane region" description="Helical" evidence="2">
    <location>
        <begin position="25"/>
        <end position="45"/>
    </location>
</feature>
<feature type="domain" description="DUF1510" evidence="3">
    <location>
        <begin position="133"/>
        <end position="219"/>
    </location>
</feature>
<keyword evidence="2" id="KW-0472">Membrane</keyword>
<evidence type="ECO:0000313" key="5">
    <source>
        <dbReference type="Proteomes" id="UP000625804"/>
    </source>
</evidence>
<keyword evidence="2" id="KW-1133">Transmembrane helix</keyword>
<reference evidence="4" key="1">
    <citation type="submission" date="2020-06" db="EMBL/GenBank/DDBJ databases">
        <title>A novel thermopfilic bacterium from Erzurum, Turkey.</title>
        <authorList>
            <person name="Adiguzel A."/>
            <person name="Ay H."/>
            <person name="Baltaci M.O."/>
        </authorList>
    </citation>
    <scope>NUCLEOTIDE SEQUENCE</scope>
    <source>
        <strain evidence="4">P2</strain>
    </source>
</reference>
<feature type="compositionally biased region" description="Acidic residues" evidence="1">
    <location>
        <begin position="63"/>
        <end position="88"/>
    </location>
</feature>
<evidence type="ECO:0000313" key="4">
    <source>
        <dbReference type="EMBL" id="NSL50204.1"/>
    </source>
</evidence>
<sequence length="231" mass="26177">MKKHFDDLIEGPRFQNRVRKRRKRLISLSIAIIAVILFFSVVNMFSDSSEETNGSIETTSDALEQEDQSINEDEEMTNETDSDEDIDVQEDPYTNINENKGQTDSGIQVNNNNWFEDQEATRLPSEEQINDGVDTGQTNQQVKHSTDFTKGSKDWIEMTAAVSVATGLPEDQMIIWWLGNGGSPTKAVSTVSTKDKQFYYRVQLEWNEQTGWKAVNVEEVDGTEIKPNNNG</sequence>
<dbReference type="EMBL" id="JABTTE010000001">
    <property type="protein sequence ID" value="NSL50204.1"/>
    <property type="molecule type" value="Genomic_DNA"/>
</dbReference>
<keyword evidence="5" id="KW-1185">Reference proteome</keyword>
<feature type="compositionally biased region" description="Polar residues" evidence="1">
    <location>
        <begin position="49"/>
        <end position="62"/>
    </location>
</feature>